<accession>A0ABX1QUN4</accession>
<organism evidence="2 3">
    <name type="scientific">Flavobacterium solisilvae</name>
    <dbReference type="NCBI Taxonomy" id="1852019"/>
    <lineage>
        <taxon>Bacteria</taxon>
        <taxon>Pseudomonadati</taxon>
        <taxon>Bacteroidota</taxon>
        <taxon>Flavobacteriia</taxon>
        <taxon>Flavobacteriales</taxon>
        <taxon>Flavobacteriaceae</taxon>
        <taxon>Flavobacterium</taxon>
    </lineage>
</organism>
<keyword evidence="1" id="KW-0812">Transmembrane</keyword>
<evidence type="ECO:0000313" key="2">
    <source>
        <dbReference type="EMBL" id="NMH25985.1"/>
    </source>
</evidence>
<comment type="caution">
    <text evidence="2">The sequence shown here is derived from an EMBL/GenBank/DDBJ whole genome shotgun (WGS) entry which is preliminary data.</text>
</comment>
<dbReference type="RefSeq" id="WP_169524667.1">
    <property type="nucleotide sequence ID" value="NZ_JAAMPT010000208.1"/>
</dbReference>
<gene>
    <name evidence="2" type="ORF">G6042_11990</name>
</gene>
<keyword evidence="3" id="KW-1185">Reference proteome</keyword>
<proteinExistence type="predicted"/>
<protein>
    <submittedName>
        <fullName evidence="2">Uncharacterized protein</fullName>
    </submittedName>
</protein>
<evidence type="ECO:0000313" key="3">
    <source>
        <dbReference type="Proteomes" id="UP000767947"/>
    </source>
</evidence>
<keyword evidence="1" id="KW-0472">Membrane</keyword>
<sequence>MNLKSLISVKFVITIISFFCLIYIIGNITESYRNIEEQNKILLDQKKIYEQILKFEKINSEEKKKLYDIVIATNSKLRLENKTNELSITTNIWIMLGLFLILSNVFTYINSRIDKLKSKESETEKEDFL</sequence>
<evidence type="ECO:0000256" key="1">
    <source>
        <dbReference type="SAM" id="Phobius"/>
    </source>
</evidence>
<reference evidence="2 3" key="1">
    <citation type="submission" date="2020-02" db="EMBL/GenBank/DDBJ databases">
        <title>Flavobacterium sp. genome.</title>
        <authorList>
            <person name="Jung H.S."/>
            <person name="Baek J.H."/>
            <person name="Jeon C.O."/>
        </authorList>
    </citation>
    <scope>NUCLEOTIDE SEQUENCE [LARGE SCALE GENOMIC DNA]</scope>
    <source>
        <strain evidence="2 3">SE-s27</strain>
    </source>
</reference>
<dbReference type="Proteomes" id="UP000767947">
    <property type="component" value="Unassembled WGS sequence"/>
</dbReference>
<name>A0ABX1QUN4_9FLAO</name>
<feature type="transmembrane region" description="Helical" evidence="1">
    <location>
        <begin position="92"/>
        <end position="109"/>
    </location>
</feature>
<keyword evidence="1" id="KW-1133">Transmembrane helix</keyword>
<dbReference type="EMBL" id="JAAMPT010000208">
    <property type="protein sequence ID" value="NMH25985.1"/>
    <property type="molecule type" value="Genomic_DNA"/>
</dbReference>
<feature type="transmembrane region" description="Helical" evidence="1">
    <location>
        <begin position="7"/>
        <end position="26"/>
    </location>
</feature>